<dbReference type="Pfam" id="PF25954">
    <property type="entry name" value="Beta-barrel_RND_2"/>
    <property type="match status" value="1"/>
</dbReference>
<keyword evidence="2" id="KW-0472">Membrane</keyword>
<reference evidence="5 6" key="1">
    <citation type="submission" date="2021-12" db="EMBL/GenBank/DDBJ databases">
        <title>Siccirubricoccus leaddurans sp. nov., a high concentration Zn2+ tolerance bacterium.</title>
        <authorList>
            <person name="Cao Y."/>
        </authorList>
    </citation>
    <scope>NUCLEOTIDE SEQUENCE [LARGE SCALE GENOMIC DNA]</scope>
    <source>
        <strain evidence="5 6">KC 17139</strain>
    </source>
</reference>
<dbReference type="Gene3D" id="2.40.50.100">
    <property type="match status" value="1"/>
</dbReference>
<dbReference type="InterPro" id="IPR058792">
    <property type="entry name" value="Beta-barrel_RND_2"/>
</dbReference>
<feature type="coiled-coil region" evidence="1">
    <location>
        <begin position="188"/>
        <end position="215"/>
    </location>
</feature>
<organism evidence="5 6">
    <name type="scientific">Siccirubricoccus soli</name>
    <dbReference type="NCBI Taxonomy" id="2899147"/>
    <lineage>
        <taxon>Bacteria</taxon>
        <taxon>Pseudomonadati</taxon>
        <taxon>Pseudomonadota</taxon>
        <taxon>Alphaproteobacteria</taxon>
        <taxon>Acetobacterales</taxon>
        <taxon>Roseomonadaceae</taxon>
        <taxon>Siccirubricoccus</taxon>
    </lineage>
</organism>
<name>A0ABT1D937_9PROT</name>
<gene>
    <name evidence="5" type="ORF">JYK14_15190</name>
</gene>
<dbReference type="RefSeq" id="WP_252954136.1">
    <property type="nucleotide sequence ID" value="NZ_JAFIRR010000093.1"/>
</dbReference>
<keyword evidence="1" id="KW-0175">Coiled coil</keyword>
<dbReference type="PANTHER" id="PTHR30386">
    <property type="entry name" value="MEMBRANE FUSION SUBUNIT OF EMRAB-TOLC MULTIDRUG EFFLUX PUMP"/>
    <property type="match status" value="1"/>
</dbReference>
<dbReference type="Gene3D" id="1.10.287.470">
    <property type="entry name" value="Helix hairpin bin"/>
    <property type="match status" value="1"/>
</dbReference>
<evidence type="ECO:0000313" key="5">
    <source>
        <dbReference type="EMBL" id="MCO6417495.1"/>
    </source>
</evidence>
<keyword evidence="2" id="KW-0812">Transmembrane</keyword>
<dbReference type="SUPFAM" id="SSF111369">
    <property type="entry name" value="HlyD-like secretion proteins"/>
    <property type="match status" value="2"/>
</dbReference>
<feature type="domain" description="Multidrug resistance protein MdtA-like barrel-sandwich hybrid" evidence="3">
    <location>
        <begin position="70"/>
        <end position="262"/>
    </location>
</feature>
<evidence type="ECO:0000313" key="6">
    <source>
        <dbReference type="Proteomes" id="UP001523392"/>
    </source>
</evidence>
<dbReference type="InterPro" id="IPR058625">
    <property type="entry name" value="MdtA-like_BSH"/>
</dbReference>
<dbReference type="InterPro" id="IPR050739">
    <property type="entry name" value="MFP"/>
</dbReference>
<evidence type="ECO:0000256" key="1">
    <source>
        <dbReference type="SAM" id="Coils"/>
    </source>
</evidence>
<dbReference type="EMBL" id="JAFIRR010000093">
    <property type="protein sequence ID" value="MCO6417495.1"/>
    <property type="molecule type" value="Genomic_DNA"/>
</dbReference>
<evidence type="ECO:0000259" key="3">
    <source>
        <dbReference type="Pfam" id="PF25917"/>
    </source>
</evidence>
<evidence type="ECO:0000256" key="2">
    <source>
        <dbReference type="SAM" id="Phobius"/>
    </source>
</evidence>
<comment type="caution">
    <text evidence="5">The sequence shown here is derived from an EMBL/GenBank/DDBJ whole genome shotgun (WGS) entry which is preliminary data.</text>
</comment>
<dbReference type="Proteomes" id="UP001523392">
    <property type="component" value="Unassembled WGS sequence"/>
</dbReference>
<dbReference type="PANTHER" id="PTHR30386:SF24">
    <property type="entry name" value="MULTIDRUG RESISTANCE EFFLUX PUMP"/>
    <property type="match status" value="1"/>
</dbReference>
<keyword evidence="6" id="KW-1185">Reference proteome</keyword>
<keyword evidence="2" id="KW-1133">Transmembrane helix</keyword>
<proteinExistence type="predicted"/>
<sequence length="368" mass="39155">MPDATPSAPPPTLAAPPSGAGWRGLLIPLVLLLLAAGLVALFVTRWDLWVGDARLQRTDDAYLASDLTPIAARVAGYVRAVPVQDFQRVEAGQTLVELVDDDYRAQLAQAEAGVASAAAALEVLRAQRALQESTVHAADAAVEGQVAQVHRYRLEADRQRALLSTGIAGTRQLVEVADATAVQGSAQLAALTAQAEAARRQLGVLDAQLRQQEATLEGQRAALNLARINLGYTRIAAPEAGRLGQRQVRPGQYVGVGTSVNTLVPLPRLWVVANYRETQMTNVREGQPARVTVDAFPGLVLHGRVQAWSPASGAQFSLLPPDNATGNFTKVVQRIPVRIGLDLGEEPRAALLRPGMSVVATVDTAERQ</sequence>
<accession>A0ABT1D937</accession>
<dbReference type="Pfam" id="PF25917">
    <property type="entry name" value="BSH_RND"/>
    <property type="match status" value="1"/>
</dbReference>
<dbReference type="Gene3D" id="2.40.30.170">
    <property type="match status" value="1"/>
</dbReference>
<protein>
    <submittedName>
        <fullName evidence="5">HlyD family secretion protein</fullName>
    </submittedName>
</protein>
<evidence type="ECO:0000259" key="4">
    <source>
        <dbReference type="Pfam" id="PF25954"/>
    </source>
</evidence>
<feature type="domain" description="CusB-like beta-barrel" evidence="4">
    <location>
        <begin position="269"/>
        <end position="310"/>
    </location>
</feature>
<dbReference type="PRINTS" id="PR01490">
    <property type="entry name" value="RTXTOXIND"/>
</dbReference>
<feature type="transmembrane region" description="Helical" evidence="2">
    <location>
        <begin position="20"/>
        <end position="44"/>
    </location>
</feature>